<evidence type="ECO:0000313" key="2">
    <source>
        <dbReference type="EMBL" id="SHI03737.1"/>
    </source>
</evidence>
<evidence type="ECO:0000313" key="3">
    <source>
        <dbReference type="Proteomes" id="UP000183995"/>
    </source>
</evidence>
<organism evidence="2 3">
    <name type="scientific">Sporobacter termitidis DSM 10068</name>
    <dbReference type="NCBI Taxonomy" id="1123282"/>
    <lineage>
        <taxon>Bacteria</taxon>
        <taxon>Bacillati</taxon>
        <taxon>Bacillota</taxon>
        <taxon>Clostridia</taxon>
        <taxon>Eubacteriales</taxon>
        <taxon>Oscillospiraceae</taxon>
        <taxon>Sporobacter</taxon>
    </lineage>
</organism>
<dbReference type="Proteomes" id="UP000183995">
    <property type="component" value="Unassembled WGS sequence"/>
</dbReference>
<gene>
    <name evidence="2" type="ORF">SAMN02745823_02070</name>
</gene>
<dbReference type="Pfam" id="PF01208">
    <property type="entry name" value="URO-D"/>
    <property type="match status" value="1"/>
</dbReference>
<dbReference type="Gene3D" id="3.20.20.210">
    <property type="match status" value="1"/>
</dbReference>
<feature type="domain" description="Uroporphyrinogen decarboxylase (URO-D)" evidence="1">
    <location>
        <begin position="123"/>
        <end position="292"/>
    </location>
</feature>
<proteinExistence type="predicted"/>
<dbReference type="InterPro" id="IPR038071">
    <property type="entry name" value="UROD/MetE-like_sf"/>
</dbReference>
<dbReference type="PANTHER" id="PTHR47099:SF1">
    <property type="entry name" value="METHYLCOBAMIDE:COM METHYLTRANSFERASE MTBA"/>
    <property type="match status" value="1"/>
</dbReference>
<protein>
    <submittedName>
        <fullName evidence="2">Uroporphyrinogen decarboxylase (URO-D)</fullName>
    </submittedName>
</protein>
<dbReference type="GO" id="GO:0004853">
    <property type="term" value="F:uroporphyrinogen decarboxylase activity"/>
    <property type="evidence" value="ECO:0007669"/>
    <property type="project" value="InterPro"/>
</dbReference>
<dbReference type="EMBL" id="FQXV01000006">
    <property type="protein sequence ID" value="SHI03737.1"/>
    <property type="molecule type" value="Genomic_DNA"/>
</dbReference>
<name>A0A1M5XV96_9FIRM</name>
<dbReference type="SUPFAM" id="SSF51726">
    <property type="entry name" value="UROD/MetE-like"/>
    <property type="match status" value="1"/>
</dbReference>
<sequence length="324" mass="36805">MALTPRENGLEVINWGKPEYVPLTSEVYHYFRSASALMNHPYETGRDVFGVNWILTRDGAIPEPNKFLFTEISDWRKKVVFPDPNQYGFESCAKSDLKNIDKSERLINVISATGLFERLVAFMGFENALCALFEDPDECGEFFSALTDYFTRCLSGVIDAYRPDVITYFDDLATARGLFMSPEVYRSVIKPYHRKIVDCVTAKGVVFAQHICGKCEDILEDFVELGIQIWSSAQIMNDLQRIKKEFYGRLVIEGGWDTSGPCSYNEATVEVAIAEAKRCIEEYGPNGGFILQPTIMNERGNSSVVGDPRLDEIIRIWPEISRIY</sequence>
<accession>A0A1M5XV96</accession>
<evidence type="ECO:0000259" key="1">
    <source>
        <dbReference type="Pfam" id="PF01208"/>
    </source>
</evidence>
<dbReference type="RefSeq" id="WP_073078524.1">
    <property type="nucleotide sequence ID" value="NZ_FQXV01000006.1"/>
</dbReference>
<dbReference type="GO" id="GO:0006779">
    <property type="term" value="P:porphyrin-containing compound biosynthetic process"/>
    <property type="evidence" value="ECO:0007669"/>
    <property type="project" value="InterPro"/>
</dbReference>
<dbReference type="AlphaFoldDB" id="A0A1M5XV96"/>
<dbReference type="STRING" id="1123282.SAMN02745823_02070"/>
<dbReference type="InterPro" id="IPR000257">
    <property type="entry name" value="Uroporphyrinogen_deCOase"/>
</dbReference>
<reference evidence="2 3" key="1">
    <citation type="submission" date="2016-11" db="EMBL/GenBank/DDBJ databases">
        <authorList>
            <person name="Jaros S."/>
            <person name="Januszkiewicz K."/>
            <person name="Wedrychowicz H."/>
        </authorList>
    </citation>
    <scope>NUCLEOTIDE SEQUENCE [LARGE SCALE GENOMIC DNA]</scope>
    <source>
        <strain evidence="2 3">DSM 10068</strain>
    </source>
</reference>
<dbReference type="PANTHER" id="PTHR47099">
    <property type="entry name" value="METHYLCOBAMIDE:COM METHYLTRANSFERASE MTBA"/>
    <property type="match status" value="1"/>
</dbReference>
<keyword evidence="3" id="KW-1185">Reference proteome</keyword>
<dbReference type="InterPro" id="IPR052024">
    <property type="entry name" value="Methanogen_methyltrans"/>
</dbReference>